<name>A0A8S4QZT2_9NEOP</name>
<reference evidence="1" key="1">
    <citation type="submission" date="2022-03" db="EMBL/GenBank/DDBJ databases">
        <authorList>
            <person name="Lindestad O."/>
        </authorList>
    </citation>
    <scope>NUCLEOTIDE SEQUENCE</scope>
</reference>
<gene>
    <name evidence="1" type="primary">jg25111</name>
    <name evidence="1" type="ORF">PAEG_LOCUS8109</name>
</gene>
<evidence type="ECO:0000313" key="1">
    <source>
        <dbReference type="EMBL" id="CAH2227865.1"/>
    </source>
</evidence>
<organism evidence="1 2">
    <name type="scientific">Pararge aegeria aegeria</name>
    <dbReference type="NCBI Taxonomy" id="348720"/>
    <lineage>
        <taxon>Eukaryota</taxon>
        <taxon>Metazoa</taxon>
        <taxon>Ecdysozoa</taxon>
        <taxon>Arthropoda</taxon>
        <taxon>Hexapoda</taxon>
        <taxon>Insecta</taxon>
        <taxon>Pterygota</taxon>
        <taxon>Neoptera</taxon>
        <taxon>Endopterygota</taxon>
        <taxon>Lepidoptera</taxon>
        <taxon>Glossata</taxon>
        <taxon>Ditrysia</taxon>
        <taxon>Papilionoidea</taxon>
        <taxon>Nymphalidae</taxon>
        <taxon>Satyrinae</taxon>
        <taxon>Satyrini</taxon>
        <taxon>Parargina</taxon>
        <taxon>Pararge</taxon>
    </lineage>
</organism>
<protein>
    <submittedName>
        <fullName evidence="1">Jg25111 protein</fullName>
    </submittedName>
</protein>
<dbReference type="OrthoDB" id="7390946at2759"/>
<comment type="caution">
    <text evidence="1">The sequence shown here is derived from an EMBL/GenBank/DDBJ whole genome shotgun (WGS) entry which is preliminary data.</text>
</comment>
<accession>A0A8S4QZT2</accession>
<dbReference type="Proteomes" id="UP000838756">
    <property type="component" value="Unassembled WGS sequence"/>
</dbReference>
<keyword evidence="2" id="KW-1185">Reference proteome</keyword>
<dbReference type="EMBL" id="CAKXAJ010023541">
    <property type="protein sequence ID" value="CAH2227865.1"/>
    <property type="molecule type" value="Genomic_DNA"/>
</dbReference>
<proteinExistence type="predicted"/>
<sequence>MAPPSYEEVVGIHYPNYQPPVQPITQPITTALAQSSNSADNVTHIESQTNASIVPSNVIPSTVMTITNERTVVTASS</sequence>
<evidence type="ECO:0000313" key="2">
    <source>
        <dbReference type="Proteomes" id="UP000838756"/>
    </source>
</evidence>
<dbReference type="AlphaFoldDB" id="A0A8S4QZT2"/>